<evidence type="ECO:0000259" key="1">
    <source>
        <dbReference type="Pfam" id="PF01592"/>
    </source>
</evidence>
<accession>A0A7G9ZD10</accession>
<reference evidence="2" key="1">
    <citation type="submission" date="2020-06" db="EMBL/GenBank/DDBJ databases">
        <title>Unique genomic features of the anaerobic methanotrophic archaea.</title>
        <authorList>
            <person name="Chadwick G.L."/>
            <person name="Skennerton C.T."/>
            <person name="Laso-Perez R."/>
            <person name="Leu A.O."/>
            <person name="Speth D.R."/>
            <person name="Yu H."/>
            <person name="Morgan-Lang C."/>
            <person name="Hatzenpichler R."/>
            <person name="Goudeau D."/>
            <person name="Malmstrom R."/>
            <person name="Brazelton W.J."/>
            <person name="Woyke T."/>
            <person name="Hallam S.J."/>
            <person name="Tyson G.W."/>
            <person name="Wegener G."/>
            <person name="Boetius A."/>
            <person name="Orphan V."/>
        </authorList>
    </citation>
    <scope>NUCLEOTIDE SEQUENCE</scope>
</reference>
<feature type="domain" description="NIF system FeS cluster assembly NifU N-terminal" evidence="1">
    <location>
        <begin position="16"/>
        <end position="136"/>
    </location>
</feature>
<dbReference type="CDD" id="cd06664">
    <property type="entry name" value="IscU_like"/>
    <property type="match status" value="1"/>
</dbReference>
<dbReference type="InterPro" id="IPR002871">
    <property type="entry name" value="NIF_FeS_clus_asmbl_NifU_N"/>
</dbReference>
<dbReference type="AlphaFoldDB" id="A0A7G9ZD10"/>
<organism evidence="2">
    <name type="scientific">Candidatus Methanophaga sp. ANME-1 ERB7</name>
    <dbReference type="NCBI Taxonomy" id="2759913"/>
    <lineage>
        <taxon>Archaea</taxon>
        <taxon>Methanobacteriati</taxon>
        <taxon>Methanobacteriota</taxon>
        <taxon>Stenosarchaea group</taxon>
        <taxon>Methanomicrobia</taxon>
        <taxon>Candidatus Methanophagales</taxon>
        <taxon>Candidatus Methanophagaceae</taxon>
        <taxon>Candidatus Methanophaga</taxon>
    </lineage>
</organism>
<dbReference type="EMBL" id="MT631715">
    <property type="protein sequence ID" value="QNO58144.1"/>
    <property type="molecule type" value="Genomic_DNA"/>
</dbReference>
<dbReference type="Pfam" id="PF01592">
    <property type="entry name" value="NifU_N"/>
    <property type="match status" value="1"/>
</dbReference>
<dbReference type="GO" id="GO:0051536">
    <property type="term" value="F:iron-sulfur cluster binding"/>
    <property type="evidence" value="ECO:0007669"/>
    <property type="project" value="InterPro"/>
</dbReference>
<sequence length="137" mass="15241">MAEEKDKKNLLKISGYSSTAIEYILRKVNVGKIEDYDAHAVYTGPCGDTMEIFLKIEPESKEIKEAKFLAVGCAGALACGSALTEMIKGKTVEQAEKIDEEDVVNWLGGIPIQKIYCACLAKRTLKYAIKEYRNKQN</sequence>
<proteinExistence type="predicted"/>
<dbReference type="SUPFAM" id="SSF82649">
    <property type="entry name" value="SufE/NifU"/>
    <property type="match status" value="1"/>
</dbReference>
<dbReference type="Gene3D" id="3.90.1010.10">
    <property type="match status" value="1"/>
</dbReference>
<dbReference type="GO" id="GO:0005506">
    <property type="term" value="F:iron ion binding"/>
    <property type="evidence" value="ECO:0007669"/>
    <property type="project" value="InterPro"/>
</dbReference>
<dbReference type="GO" id="GO:0016226">
    <property type="term" value="P:iron-sulfur cluster assembly"/>
    <property type="evidence" value="ECO:0007669"/>
    <property type="project" value="InterPro"/>
</dbReference>
<gene>
    <name evidence="2" type="primary">iscU2_1</name>
    <name evidence="2" type="ORF">ACBHHCEK_00012</name>
</gene>
<dbReference type="PANTHER" id="PTHR10093">
    <property type="entry name" value="IRON-SULFUR CLUSTER ASSEMBLY ENZYME NIFU HOMOLOG"/>
    <property type="match status" value="1"/>
</dbReference>
<protein>
    <submittedName>
        <fullName evidence="2">Iron-sulfur cluster assembly scaffold protein IscU 2</fullName>
    </submittedName>
</protein>
<evidence type="ECO:0000313" key="2">
    <source>
        <dbReference type="EMBL" id="QNO58144.1"/>
    </source>
</evidence>
<name>A0A7G9ZD10_9EURY</name>